<sequence length="248" mass="28849">MQVYTPVPLSCNYRLSLFESGDIKPWLQRFIERADAHMLSSQARLRLVPTFLAGQAASWHDSINWPSWEEWCTAAIEFFRDSPSLQQFSLDIATIKADQFSDQYLFLEQFQRMLFNFFSGNSIYTLENPRFFEIQKYRSLHLFLDSLHPADAAGVETFEPKDVYEAISIYSKYASRPEVRFNDVFPKMPSRHIYAPKSTSRPLPLSASTPDELATMFEGLDFMKKPESSSYYSFQTDNTDPTCPPQWF</sequence>
<protein>
    <submittedName>
        <fullName evidence="1">Uncharacterized protein</fullName>
    </submittedName>
</protein>
<comment type="caution">
    <text evidence="1">The sequence shown here is derived from an EMBL/GenBank/DDBJ whole genome shotgun (WGS) entry which is preliminary data.</text>
</comment>
<dbReference type="EMBL" id="QTSX02003632">
    <property type="protein sequence ID" value="KAJ9069424.1"/>
    <property type="molecule type" value="Genomic_DNA"/>
</dbReference>
<name>A0ACC2T441_9FUNG</name>
<accession>A0ACC2T441</accession>
<organism evidence="1 2">
    <name type="scientific">Entomophthora muscae</name>
    <dbReference type="NCBI Taxonomy" id="34485"/>
    <lineage>
        <taxon>Eukaryota</taxon>
        <taxon>Fungi</taxon>
        <taxon>Fungi incertae sedis</taxon>
        <taxon>Zoopagomycota</taxon>
        <taxon>Entomophthoromycotina</taxon>
        <taxon>Entomophthoromycetes</taxon>
        <taxon>Entomophthorales</taxon>
        <taxon>Entomophthoraceae</taxon>
        <taxon>Entomophthora</taxon>
    </lineage>
</organism>
<gene>
    <name evidence="1" type="ORF">DSO57_1018652</name>
</gene>
<dbReference type="Proteomes" id="UP001165960">
    <property type="component" value="Unassembled WGS sequence"/>
</dbReference>
<reference evidence="1" key="1">
    <citation type="submission" date="2022-04" db="EMBL/GenBank/DDBJ databases">
        <title>Genome of the entomopathogenic fungus Entomophthora muscae.</title>
        <authorList>
            <person name="Elya C."/>
            <person name="Lovett B.R."/>
            <person name="Lee E."/>
            <person name="Macias A.M."/>
            <person name="Hajek A.E."/>
            <person name="De Bivort B.L."/>
            <person name="Kasson M.T."/>
            <person name="De Fine Licht H.H."/>
            <person name="Stajich J.E."/>
        </authorList>
    </citation>
    <scope>NUCLEOTIDE SEQUENCE</scope>
    <source>
        <strain evidence="1">Berkeley</strain>
    </source>
</reference>
<proteinExistence type="predicted"/>
<keyword evidence="2" id="KW-1185">Reference proteome</keyword>
<evidence type="ECO:0000313" key="1">
    <source>
        <dbReference type="EMBL" id="KAJ9069424.1"/>
    </source>
</evidence>
<evidence type="ECO:0000313" key="2">
    <source>
        <dbReference type="Proteomes" id="UP001165960"/>
    </source>
</evidence>